<evidence type="ECO:0000313" key="2">
    <source>
        <dbReference type="EMBL" id="KAI5623022.1"/>
    </source>
</evidence>
<accession>A0AAD5FPG1</accession>
<dbReference type="GO" id="GO:0003677">
    <property type="term" value="F:DNA binding"/>
    <property type="evidence" value="ECO:0007669"/>
    <property type="project" value="InterPro"/>
</dbReference>
<dbReference type="AlphaFoldDB" id="A0AAD5FPG1"/>
<feature type="domain" description="Orange" evidence="1">
    <location>
        <begin position="59"/>
        <end position="91"/>
    </location>
</feature>
<dbReference type="Gene3D" id="4.10.280.10">
    <property type="entry name" value="Helix-loop-helix DNA-binding domain"/>
    <property type="match status" value="1"/>
</dbReference>
<keyword evidence="3" id="KW-1185">Reference proteome</keyword>
<dbReference type="Proteomes" id="UP001205998">
    <property type="component" value="Unassembled WGS sequence"/>
</dbReference>
<dbReference type="PROSITE" id="PS51054">
    <property type="entry name" value="ORANGE"/>
    <property type="match status" value="1"/>
</dbReference>
<protein>
    <submittedName>
        <fullName evidence="2">Hairy-related 2 isoform X1</fullName>
    </submittedName>
</protein>
<organism evidence="2 3">
    <name type="scientific">Silurus asotus</name>
    <name type="common">Amur catfish</name>
    <name type="synonym">Parasilurus asotus</name>
    <dbReference type="NCBI Taxonomy" id="30991"/>
    <lineage>
        <taxon>Eukaryota</taxon>
        <taxon>Metazoa</taxon>
        <taxon>Chordata</taxon>
        <taxon>Craniata</taxon>
        <taxon>Vertebrata</taxon>
        <taxon>Euteleostomi</taxon>
        <taxon>Actinopterygii</taxon>
        <taxon>Neopterygii</taxon>
        <taxon>Teleostei</taxon>
        <taxon>Ostariophysi</taxon>
        <taxon>Siluriformes</taxon>
        <taxon>Siluridae</taxon>
        <taxon>Silurus</taxon>
    </lineage>
</organism>
<sequence>LAEKMHRDRMNSIEHLRIIFYSIIKIPEKQALKLEKADILEMAVMFLRQKACSRANLIFARGFSQCLHEMLRHVSLHAHLPPRDQEEIKHFYVLQRIIMRLGSMLPNHSHLVYRSLKRTSSRNRVALWRPW</sequence>
<proteinExistence type="predicted"/>
<reference evidence="2" key="1">
    <citation type="submission" date="2018-07" db="EMBL/GenBank/DDBJ databases">
        <title>Comparative genomics of catfishes provides insights into carnivory and benthic adaptation.</title>
        <authorList>
            <person name="Zhang Y."/>
            <person name="Wang D."/>
            <person name="Peng Z."/>
            <person name="Zheng S."/>
            <person name="Shao F."/>
            <person name="Tao W."/>
        </authorList>
    </citation>
    <scope>NUCLEOTIDE SEQUENCE</scope>
    <source>
        <strain evidence="2">Chongqing</strain>
    </source>
</reference>
<feature type="non-terminal residue" evidence="2">
    <location>
        <position position="1"/>
    </location>
</feature>
<evidence type="ECO:0000313" key="3">
    <source>
        <dbReference type="Proteomes" id="UP001205998"/>
    </source>
</evidence>
<gene>
    <name evidence="2" type="ORF">C0J50_17529</name>
</gene>
<dbReference type="InterPro" id="IPR003650">
    <property type="entry name" value="Orange_dom"/>
</dbReference>
<comment type="caution">
    <text evidence="2">The sequence shown here is derived from an EMBL/GenBank/DDBJ whole genome shotgun (WGS) entry which is preliminary data.</text>
</comment>
<dbReference type="GO" id="GO:0006355">
    <property type="term" value="P:regulation of DNA-templated transcription"/>
    <property type="evidence" value="ECO:0007669"/>
    <property type="project" value="InterPro"/>
</dbReference>
<dbReference type="InterPro" id="IPR036638">
    <property type="entry name" value="HLH_DNA-bd_sf"/>
</dbReference>
<name>A0AAD5FPG1_SILAS</name>
<dbReference type="GO" id="GO:0046983">
    <property type="term" value="F:protein dimerization activity"/>
    <property type="evidence" value="ECO:0007669"/>
    <property type="project" value="InterPro"/>
</dbReference>
<feature type="non-terminal residue" evidence="2">
    <location>
        <position position="131"/>
    </location>
</feature>
<evidence type="ECO:0000259" key="1">
    <source>
        <dbReference type="PROSITE" id="PS51054"/>
    </source>
</evidence>
<dbReference type="EMBL" id="MU551607">
    <property type="protein sequence ID" value="KAI5623022.1"/>
    <property type="molecule type" value="Genomic_DNA"/>
</dbReference>